<protein>
    <submittedName>
        <fullName evidence="2">Holin</fullName>
    </submittedName>
</protein>
<dbReference type="Pfam" id="PF04531">
    <property type="entry name" value="Phage_holin_1"/>
    <property type="match status" value="1"/>
</dbReference>
<keyword evidence="1" id="KW-1133">Transmembrane helix</keyword>
<name>A0A8S5NJT9_9CAUD</name>
<feature type="transmembrane region" description="Helical" evidence="1">
    <location>
        <begin position="43"/>
        <end position="62"/>
    </location>
</feature>
<accession>A0A8S5NJT9</accession>
<feature type="transmembrane region" description="Helical" evidence="1">
    <location>
        <begin position="12"/>
        <end position="31"/>
    </location>
</feature>
<dbReference type="NCBIfam" id="TIGR01598">
    <property type="entry name" value="holin_phiLC3"/>
    <property type="match status" value="1"/>
</dbReference>
<organism evidence="2">
    <name type="scientific">Siphoviridae sp. ctVqj4</name>
    <dbReference type="NCBI Taxonomy" id="2826359"/>
    <lineage>
        <taxon>Viruses</taxon>
        <taxon>Duplodnaviria</taxon>
        <taxon>Heunggongvirae</taxon>
        <taxon>Uroviricota</taxon>
        <taxon>Caudoviricetes</taxon>
    </lineage>
</organism>
<dbReference type="InterPro" id="IPR006485">
    <property type="entry name" value="Phage-like_holin"/>
</dbReference>
<proteinExistence type="predicted"/>
<sequence>MRINWKVRFQNKTWLVTFLTVVIAFVYQVLGMFDIVPTVTQDMLGQLIMAVVNILAAVGVVIDPTTVGTKDSEQAMMYEKPKE</sequence>
<keyword evidence="1" id="KW-0812">Transmembrane</keyword>
<evidence type="ECO:0000256" key="1">
    <source>
        <dbReference type="SAM" id="Phobius"/>
    </source>
</evidence>
<reference evidence="2" key="1">
    <citation type="journal article" date="2021" name="Proc. Natl. Acad. Sci. U.S.A.">
        <title>A Catalog of Tens of Thousands of Viruses from Human Metagenomes Reveals Hidden Associations with Chronic Diseases.</title>
        <authorList>
            <person name="Tisza M.J."/>
            <person name="Buck C.B."/>
        </authorList>
    </citation>
    <scope>NUCLEOTIDE SEQUENCE</scope>
    <source>
        <strain evidence="2">CtVqj4</strain>
    </source>
</reference>
<keyword evidence="1" id="KW-0472">Membrane</keyword>
<evidence type="ECO:0000313" key="2">
    <source>
        <dbReference type="EMBL" id="DAD95069.1"/>
    </source>
</evidence>
<dbReference type="EMBL" id="BK015189">
    <property type="protein sequence ID" value="DAD95069.1"/>
    <property type="molecule type" value="Genomic_DNA"/>
</dbReference>